<proteinExistence type="predicted"/>
<evidence type="ECO:0000313" key="2">
    <source>
        <dbReference type="Proteomes" id="UP000196084"/>
    </source>
</evidence>
<sequence length="66" mass="8011">MTDVVFVEKDAQIWFDIFRTLYYDYDVDHSLMLVFIPIKTVFFERLENLKQQPSVIHCSSLPQQRR</sequence>
<dbReference type="Proteomes" id="UP000196084">
    <property type="component" value="Unassembled WGS sequence"/>
</dbReference>
<keyword evidence="2" id="KW-1185">Reference proteome</keyword>
<reference evidence="1 2" key="1">
    <citation type="submission" date="2017-02" db="EMBL/GenBank/DDBJ databases">
        <title>Natronthermophilus aegyptiacus gen. nov.,sp. nov., an aerobic, extremely halophilic alkalithermophilic archaeon isolated from the athalassohaline Wadi An Natrun, Egypt.</title>
        <authorList>
            <person name="Zhao B."/>
        </authorList>
    </citation>
    <scope>NUCLEOTIDE SEQUENCE [LARGE SCALE GENOMIC DNA]</scope>
    <source>
        <strain evidence="1 2">CGMCC 1.3597</strain>
    </source>
</reference>
<protein>
    <submittedName>
        <fullName evidence="1">Uncharacterized protein</fullName>
    </submittedName>
</protein>
<accession>A0A202E461</accession>
<dbReference type="AlphaFoldDB" id="A0A202E461"/>
<comment type="caution">
    <text evidence="1">The sequence shown here is derived from an EMBL/GenBank/DDBJ whole genome shotgun (WGS) entry which is preliminary data.</text>
</comment>
<organism evidence="1 2">
    <name type="scientific">Natronolimnobius baerhuensis</name>
    <dbReference type="NCBI Taxonomy" id="253108"/>
    <lineage>
        <taxon>Archaea</taxon>
        <taxon>Methanobacteriati</taxon>
        <taxon>Methanobacteriota</taxon>
        <taxon>Stenosarchaea group</taxon>
        <taxon>Halobacteria</taxon>
        <taxon>Halobacteriales</taxon>
        <taxon>Natrialbaceae</taxon>
        <taxon>Natronolimnobius</taxon>
    </lineage>
</organism>
<evidence type="ECO:0000313" key="1">
    <source>
        <dbReference type="EMBL" id="OVE82968.1"/>
    </source>
</evidence>
<gene>
    <name evidence="1" type="ORF">B2G88_18445</name>
</gene>
<dbReference type="EMBL" id="MWPH01000005">
    <property type="protein sequence ID" value="OVE82968.1"/>
    <property type="molecule type" value="Genomic_DNA"/>
</dbReference>
<name>A0A202E461_9EURY</name>